<keyword evidence="1" id="KW-0812">Transmembrane</keyword>
<evidence type="ECO:0000313" key="2">
    <source>
        <dbReference type="EMBL" id="MBM7037046.1"/>
    </source>
</evidence>
<feature type="transmembrane region" description="Helical" evidence="1">
    <location>
        <begin position="180"/>
        <end position="202"/>
    </location>
</feature>
<reference evidence="2 3" key="1">
    <citation type="submission" date="2021-02" db="EMBL/GenBank/DDBJ databases">
        <authorList>
            <person name="Park J.-S."/>
        </authorList>
    </citation>
    <scope>NUCLEOTIDE SEQUENCE [LARGE SCALE GENOMIC DNA]</scope>
    <source>
        <strain evidence="2 3">188UL20-2</strain>
    </source>
</reference>
<dbReference type="RefSeq" id="WP_205158601.1">
    <property type="nucleotide sequence ID" value="NZ_JAFEUM010000004.1"/>
</dbReference>
<keyword evidence="1" id="KW-0472">Membrane</keyword>
<feature type="transmembrane region" description="Helical" evidence="1">
    <location>
        <begin position="118"/>
        <end position="138"/>
    </location>
</feature>
<feature type="transmembrane region" description="Helical" evidence="1">
    <location>
        <begin position="94"/>
        <end position="112"/>
    </location>
</feature>
<dbReference type="Pfam" id="PF05940">
    <property type="entry name" value="NnrS"/>
    <property type="match status" value="1"/>
</dbReference>
<feature type="transmembrane region" description="Helical" evidence="1">
    <location>
        <begin position="24"/>
        <end position="43"/>
    </location>
</feature>
<feature type="transmembrane region" description="Helical" evidence="1">
    <location>
        <begin position="145"/>
        <end position="165"/>
    </location>
</feature>
<comment type="caution">
    <text evidence="2">The sequence shown here is derived from an EMBL/GenBank/DDBJ whole genome shotgun (WGS) entry which is preliminary data.</text>
</comment>
<protein>
    <submittedName>
        <fullName evidence="2">NnrS family protein</fullName>
    </submittedName>
</protein>
<feature type="transmembrane region" description="Helical" evidence="1">
    <location>
        <begin position="335"/>
        <end position="355"/>
    </location>
</feature>
<name>A0ABS2HIW9_9VIBR</name>
<feature type="transmembrane region" description="Helical" evidence="1">
    <location>
        <begin position="361"/>
        <end position="378"/>
    </location>
</feature>
<dbReference type="Proteomes" id="UP000809621">
    <property type="component" value="Unassembled WGS sequence"/>
</dbReference>
<proteinExistence type="predicted"/>
<keyword evidence="1" id="KW-1133">Transmembrane helix</keyword>
<feature type="transmembrane region" description="Helical" evidence="1">
    <location>
        <begin position="268"/>
        <end position="285"/>
    </location>
</feature>
<dbReference type="InterPro" id="IPR010266">
    <property type="entry name" value="NnrS"/>
</dbReference>
<evidence type="ECO:0000313" key="3">
    <source>
        <dbReference type="Proteomes" id="UP000809621"/>
    </source>
</evidence>
<sequence>MLNITDKQVEEALPPILRLGFRPFFLLGSVYAVLALALWLWMFQKGPLPYLQVSPLWWHAHEMLFGFAMAIVIGFVLTAVQNWTGVPGTKGKRLGAIVALWLIARVTFWLPMSPWVSFGLETLLLIMVGVETGSRVIASKGWRNAFFVPLFALAIVANGAAYWALLEQTYFSSSQVWQSMLWWFTLLLSVMGGRVIPFFTALRCKFDKPAPIKALELLANLPLLMLFLCSFIEDVSALLTASLMFVSGIAQLIRMWRWKPMKALKEPLLWSLHLTYLFIPLGLILRSVIQDPFISHNLLHLFVVGGIGGVILAMITRVTMGHTGRAIYEGPNMSIAFALLISSALVRGLGVGLFPAHMMDMITLSGALWMFAFALYIVKFSFMLLTKRADGHPG</sequence>
<evidence type="ECO:0000256" key="1">
    <source>
        <dbReference type="SAM" id="Phobius"/>
    </source>
</evidence>
<gene>
    <name evidence="2" type="ORF">JQC93_11590</name>
</gene>
<feature type="transmembrane region" description="Helical" evidence="1">
    <location>
        <begin position="297"/>
        <end position="315"/>
    </location>
</feature>
<dbReference type="EMBL" id="JAFEUM010000004">
    <property type="protein sequence ID" value="MBM7037046.1"/>
    <property type="molecule type" value="Genomic_DNA"/>
</dbReference>
<keyword evidence="3" id="KW-1185">Reference proteome</keyword>
<feature type="transmembrane region" description="Helical" evidence="1">
    <location>
        <begin position="238"/>
        <end position="256"/>
    </location>
</feature>
<accession>A0ABS2HIW9</accession>
<organism evidence="2 3">
    <name type="scientific">Vibrio ulleungensis</name>
    <dbReference type="NCBI Taxonomy" id="2807619"/>
    <lineage>
        <taxon>Bacteria</taxon>
        <taxon>Pseudomonadati</taxon>
        <taxon>Pseudomonadota</taxon>
        <taxon>Gammaproteobacteria</taxon>
        <taxon>Vibrionales</taxon>
        <taxon>Vibrionaceae</taxon>
        <taxon>Vibrio</taxon>
    </lineage>
</organism>
<feature type="transmembrane region" description="Helical" evidence="1">
    <location>
        <begin position="63"/>
        <end position="82"/>
    </location>
</feature>